<keyword evidence="5 9" id="KW-0808">Transferase</keyword>
<evidence type="ECO:0000313" key="12">
    <source>
        <dbReference type="Proteomes" id="UP000245591"/>
    </source>
</evidence>
<comment type="function">
    <text evidence="9">S-adenosyl-L-methionine-dependent methyltransferase that specifically methylates the N(1) position of adenine in helix 25.1 in 25S rRNA. Required both for ribosomal 40S and 60S subunits biogenesis. Required for efficient pre-rRNA cleavage at site A2.</text>
</comment>
<dbReference type="CDD" id="cd02440">
    <property type="entry name" value="AdoMet_MTases"/>
    <property type="match status" value="1"/>
</dbReference>
<dbReference type="AlphaFoldDB" id="A0A2U1J3P6"/>
<dbReference type="EMBL" id="MBFU01000400">
    <property type="protein sequence ID" value="PVZ99705.1"/>
    <property type="molecule type" value="Genomic_DNA"/>
</dbReference>
<keyword evidence="3 9" id="KW-0698">rRNA processing</keyword>
<keyword evidence="6 9" id="KW-0949">S-adenosyl-L-methionine</keyword>
<feature type="region of interest" description="Disordered" evidence="10">
    <location>
        <begin position="27"/>
        <end position="88"/>
    </location>
</feature>
<evidence type="ECO:0000256" key="2">
    <source>
        <dbReference type="ARBA" id="ARBA00006301"/>
    </source>
</evidence>
<feature type="compositionally biased region" description="Basic and acidic residues" evidence="10">
    <location>
        <begin position="36"/>
        <end position="48"/>
    </location>
</feature>
<keyword evidence="4 9" id="KW-0489">Methyltransferase</keyword>
<evidence type="ECO:0000256" key="3">
    <source>
        <dbReference type="ARBA" id="ARBA00022552"/>
    </source>
</evidence>
<dbReference type="Pfam" id="PF05148">
    <property type="entry name" value="Methyltransf_8"/>
    <property type="match status" value="1"/>
</dbReference>
<evidence type="ECO:0000256" key="9">
    <source>
        <dbReference type="RuleBase" id="RU365074"/>
    </source>
</evidence>
<dbReference type="SUPFAM" id="SSF53335">
    <property type="entry name" value="S-adenosyl-L-methionine-dependent methyltransferases"/>
    <property type="match status" value="1"/>
</dbReference>
<dbReference type="Gene3D" id="3.40.50.150">
    <property type="entry name" value="Vaccinia Virus protein VP39"/>
    <property type="match status" value="1"/>
</dbReference>
<feature type="compositionally biased region" description="Polar residues" evidence="10">
    <location>
        <begin position="71"/>
        <end position="87"/>
    </location>
</feature>
<evidence type="ECO:0000256" key="10">
    <source>
        <dbReference type="SAM" id="MobiDB-lite"/>
    </source>
</evidence>
<keyword evidence="12" id="KW-1185">Reference proteome</keyword>
<dbReference type="FunFam" id="1.10.10.2150:FF:000001">
    <property type="entry name" value="Ribosomal RNA-processing protein 8"/>
    <property type="match status" value="1"/>
</dbReference>
<dbReference type="PANTHER" id="PTHR12787:SF0">
    <property type="entry name" value="RIBOSOMAL RNA-PROCESSING PROTEIN 8"/>
    <property type="match status" value="1"/>
</dbReference>
<comment type="similarity">
    <text evidence="2 9">Belongs to the methyltransferase superfamily. RRP8 family.</text>
</comment>
<proteinExistence type="inferred from homology"/>
<dbReference type="EC" id="2.1.1.-" evidence="9"/>
<gene>
    <name evidence="11" type="ORF">BB558_004262</name>
</gene>
<dbReference type="GO" id="GO:0005730">
    <property type="term" value="C:nucleolus"/>
    <property type="evidence" value="ECO:0007669"/>
    <property type="project" value="UniProtKB-SubCell"/>
</dbReference>
<name>A0A2U1J3P6_SMIAN</name>
<evidence type="ECO:0000256" key="8">
    <source>
        <dbReference type="ARBA" id="ARBA00076672"/>
    </source>
</evidence>
<evidence type="ECO:0000256" key="7">
    <source>
        <dbReference type="ARBA" id="ARBA00023242"/>
    </source>
</evidence>
<dbReference type="Gene3D" id="1.10.10.2150">
    <property type="entry name" value="Ribosomal RNA-processing protein 8, N-terminal domain"/>
    <property type="match status" value="1"/>
</dbReference>
<comment type="caution">
    <text evidence="11">The sequence shown here is derived from an EMBL/GenBank/DDBJ whole genome shotgun (WGS) entry which is preliminary data.</text>
</comment>
<reference evidence="11 12" key="1">
    <citation type="journal article" date="2018" name="MBio">
        <title>Comparative Genomics Reveals the Core Gene Toolbox for the Fungus-Insect Symbiosis.</title>
        <authorList>
            <person name="Wang Y."/>
            <person name="Stata M."/>
            <person name="Wang W."/>
            <person name="Stajich J.E."/>
            <person name="White M.M."/>
            <person name="Moncalvo J.M."/>
        </authorList>
    </citation>
    <scope>NUCLEOTIDE SEQUENCE [LARGE SCALE GENOMIC DNA]</scope>
    <source>
        <strain evidence="11 12">AUS-126-30</strain>
    </source>
</reference>
<dbReference type="InterPro" id="IPR042036">
    <property type="entry name" value="RRP8_N"/>
</dbReference>
<evidence type="ECO:0000256" key="5">
    <source>
        <dbReference type="ARBA" id="ARBA00022679"/>
    </source>
</evidence>
<comment type="subcellular location">
    <subcellularLocation>
        <location evidence="1 9">Nucleus</location>
        <location evidence="1 9">Nucleolus</location>
    </subcellularLocation>
</comment>
<dbReference type="InterPro" id="IPR029063">
    <property type="entry name" value="SAM-dependent_MTases_sf"/>
</dbReference>
<organism evidence="11 12">
    <name type="scientific">Smittium angustum</name>
    <dbReference type="NCBI Taxonomy" id="133377"/>
    <lineage>
        <taxon>Eukaryota</taxon>
        <taxon>Fungi</taxon>
        <taxon>Fungi incertae sedis</taxon>
        <taxon>Zoopagomycota</taxon>
        <taxon>Kickxellomycotina</taxon>
        <taxon>Harpellomycetes</taxon>
        <taxon>Harpellales</taxon>
        <taxon>Legeriomycetaceae</taxon>
        <taxon>Smittium</taxon>
    </lineage>
</organism>
<keyword evidence="7 9" id="KW-0539">Nucleus</keyword>
<dbReference type="Proteomes" id="UP000245591">
    <property type="component" value="Unassembled WGS sequence"/>
</dbReference>
<protein>
    <recommendedName>
        <fullName evidence="8 9">Ribosomal RNA-processing protein 8</fullName>
        <ecNumber evidence="9">2.1.1.-</ecNumber>
    </recommendedName>
</protein>
<evidence type="ECO:0000313" key="11">
    <source>
        <dbReference type="EMBL" id="PVZ99705.1"/>
    </source>
</evidence>
<evidence type="ECO:0000256" key="6">
    <source>
        <dbReference type="ARBA" id="ARBA00022691"/>
    </source>
</evidence>
<accession>A0A2U1J3P6</accession>
<sequence length="308" mass="35074">MNQSHLNKKKIANLKALLEKKKVLKAQDDQNVQTNKKHEGEKLIEKQPKKVKPNAEESNSDFNLKKKKLNQSDTKVNTNNGGTSKLQQKMRDKLAGARFRIINEKLYTSKGKESFDLMKNDPNIFEEYHKGFSFQVKSWPSNPVDIIIKRLKPRKKIVVADLGCGDAKIATELNGNPHSVHSFDLVSNNELVTACDISKVPMKNGSVDVAVFSLALMGTNWIDFIVEANRIMKLGGELIIAEVTSRVLNSDEFVLCLKRCGFELLEMDNKNKMFVFYILKKTKECSDIGKDERIKLSKNLKPCIYKRR</sequence>
<evidence type="ECO:0000256" key="4">
    <source>
        <dbReference type="ARBA" id="ARBA00022603"/>
    </source>
</evidence>
<dbReference type="GO" id="GO:0016433">
    <property type="term" value="F:rRNA (adenine) methyltransferase activity"/>
    <property type="evidence" value="ECO:0007669"/>
    <property type="project" value="UniProtKB-ARBA"/>
</dbReference>
<dbReference type="InterPro" id="IPR007823">
    <property type="entry name" value="RRP8"/>
</dbReference>
<dbReference type="PANTHER" id="PTHR12787">
    <property type="entry name" value="RIBOSOMAL RNA-PROCESSING PROTEIN 8"/>
    <property type="match status" value="1"/>
</dbReference>
<evidence type="ECO:0000256" key="1">
    <source>
        <dbReference type="ARBA" id="ARBA00004604"/>
    </source>
</evidence>